<dbReference type="PANTHER" id="PTHR12560">
    <property type="entry name" value="LONGEVITY ASSURANCE FACTOR 1 LAG1"/>
    <property type="match status" value="1"/>
</dbReference>
<sequence>MNLWERIGSVIWSEWFWFPDNATWKSLENKPGSGVYYPQTSDLLYSFGIAISLYIIRLLYEKVVVAPFGVYCGIKTDRPRRAPQNDVLEREYKHKRQPDFSQLQLGLKKHGVLQKRDMAASIYQVPRIYAKRTDMEVRQVERWFRLRRNQDRPSPMKKFTETGWRFTYYFGIWIYGLLVLYDDVTPGIFWYYIIELGFYLSLMFSQFLDVKRKAAKLAKYAKAHRLCDILFAVFAIVWFITRLLLILKASWILSVEIVGFFPSLYFFNGWLCILLVLHFYWFSLICRVAYDALTKSSEVDDVRSESEEPVSDETENSHMNGNCIKAQNDNAMGNHVDVGNNSVSNHNHTKAG</sequence>
<dbReference type="InterPro" id="IPR001356">
    <property type="entry name" value="HD"/>
</dbReference>
<evidence type="ECO:0000256" key="1">
    <source>
        <dbReference type="ARBA" id="ARBA00004141"/>
    </source>
</evidence>
<evidence type="ECO:0000256" key="8">
    <source>
        <dbReference type="SAM" id="Phobius"/>
    </source>
</evidence>
<dbReference type="InterPro" id="IPR016439">
    <property type="entry name" value="Lag1/Lac1-like"/>
</dbReference>
<proteinExistence type="predicted"/>
<dbReference type="Gene3D" id="1.10.10.60">
    <property type="entry name" value="Homeodomain-like"/>
    <property type="match status" value="1"/>
</dbReference>
<evidence type="ECO:0000313" key="11">
    <source>
        <dbReference type="Proteomes" id="UP001164746"/>
    </source>
</evidence>
<feature type="transmembrane region" description="Helical" evidence="8">
    <location>
        <begin position="229"/>
        <end position="253"/>
    </location>
</feature>
<keyword evidence="11" id="KW-1185">Reference proteome</keyword>
<evidence type="ECO:0000256" key="7">
    <source>
        <dbReference type="ARBA" id="ARBA00023136"/>
    </source>
</evidence>
<evidence type="ECO:0000256" key="6">
    <source>
        <dbReference type="ARBA" id="ARBA00023098"/>
    </source>
</evidence>
<comment type="pathway">
    <text evidence="2">Lipid metabolism; sphingolipid metabolism.</text>
</comment>
<feature type="transmembrane region" description="Helical" evidence="8">
    <location>
        <begin position="166"/>
        <end position="182"/>
    </location>
</feature>
<keyword evidence="4 8" id="KW-0812">Transmembrane</keyword>
<name>A0ABY7DCM1_MYAAR</name>
<keyword evidence="7 8" id="KW-0472">Membrane</keyword>
<evidence type="ECO:0000256" key="4">
    <source>
        <dbReference type="ARBA" id="ARBA00022692"/>
    </source>
</evidence>
<evidence type="ECO:0000259" key="9">
    <source>
        <dbReference type="SMART" id="SM00724"/>
    </source>
</evidence>
<feature type="transmembrane region" description="Helical" evidence="8">
    <location>
        <begin position="43"/>
        <end position="60"/>
    </location>
</feature>
<feature type="domain" description="TLC" evidence="9">
    <location>
        <begin position="157"/>
        <end position="294"/>
    </location>
</feature>
<reference evidence="10" key="1">
    <citation type="submission" date="2022-11" db="EMBL/GenBank/DDBJ databases">
        <title>Centuries of genome instability and evolution in soft-shell clam transmissible cancer (bioRxiv).</title>
        <authorList>
            <person name="Hart S.F.M."/>
            <person name="Yonemitsu M.A."/>
            <person name="Giersch R.M."/>
            <person name="Beal B.F."/>
            <person name="Arriagada G."/>
            <person name="Davis B.W."/>
            <person name="Ostrander E.A."/>
            <person name="Goff S.P."/>
            <person name="Metzger M.J."/>
        </authorList>
    </citation>
    <scope>NUCLEOTIDE SEQUENCE</scope>
    <source>
        <strain evidence="10">MELC-2E11</strain>
        <tissue evidence="10">Siphon/mantle</tissue>
    </source>
</reference>
<dbReference type="Proteomes" id="UP001164746">
    <property type="component" value="Chromosome 1"/>
</dbReference>
<dbReference type="CDD" id="cd00086">
    <property type="entry name" value="homeodomain"/>
    <property type="match status" value="1"/>
</dbReference>
<dbReference type="PANTHER" id="PTHR12560:SF0">
    <property type="entry name" value="LD18904P"/>
    <property type="match status" value="1"/>
</dbReference>
<accession>A0ABY7DCM1</accession>
<keyword evidence="6" id="KW-0443">Lipid metabolism</keyword>
<dbReference type="EMBL" id="CP111012">
    <property type="protein sequence ID" value="WAQ94455.1"/>
    <property type="molecule type" value="Genomic_DNA"/>
</dbReference>
<feature type="transmembrane region" description="Helical" evidence="8">
    <location>
        <begin position="188"/>
        <end position="208"/>
    </location>
</feature>
<protein>
    <submittedName>
        <fullName evidence="10">CERS5-like protein</fullName>
    </submittedName>
</protein>
<gene>
    <name evidence="10" type="ORF">MAR_006926</name>
</gene>
<evidence type="ECO:0000256" key="3">
    <source>
        <dbReference type="ARBA" id="ARBA00004991"/>
    </source>
</evidence>
<evidence type="ECO:0000256" key="5">
    <source>
        <dbReference type="ARBA" id="ARBA00022989"/>
    </source>
</evidence>
<dbReference type="PIRSF" id="PIRSF005225">
    <property type="entry name" value="LAG1_LAC1"/>
    <property type="match status" value="1"/>
</dbReference>
<comment type="pathway">
    <text evidence="3">Sphingolipid metabolism.</text>
</comment>
<dbReference type="Pfam" id="PF03798">
    <property type="entry name" value="TRAM_LAG1_CLN8"/>
    <property type="match status" value="1"/>
</dbReference>
<comment type="subcellular location">
    <subcellularLocation>
        <location evidence="1">Membrane</location>
        <topology evidence="1">Multi-pass membrane protein</topology>
    </subcellularLocation>
</comment>
<evidence type="ECO:0000313" key="10">
    <source>
        <dbReference type="EMBL" id="WAQ94455.1"/>
    </source>
</evidence>
<dbReference type="InterPro" id="IPR006634">
    <property type="entry name" value="TLC-dom"/>
</dbReference>
<organism evidence="10 11">
    <name type="scientific">Mya arenaria</name>
    <name type="common">Soft-shell clam</name>
    <dbReference type="NCBI Taxonomy" id="6604"/>
    <lineage>
        <taxon>Eukaryota</taxon>
        <taxon>Metazoa</taxon>
        <taxon>Spiralia</taxon>
        <taxon>Lophotrochozoa</taxon>
        <taxon>Mollusca</taxon>
        <taxon>Bivalvia</taxon>
        <taxon>Autobranchia</taxon>
        <taxon>Heteroconchia</taxon>
        <taxon>Euheterodonta</taxon>
        <taxon>Imparidentia</taxon>
        <taxon>Neoheterodontei</taxon>
        <taxon>Myida</taxon>
        <taxon>Myoidea</taxon>
        <taxon>Myidae</taxon>
        <taxon>Mya</taxon>
    </lineage>
</organism>
<evidence type="ECO:0000256" key="2">
    <source>
        <dbReference type="ARBA" id="ARBA00004760"/>
    </source>
</evidence>
<keyword evidence="5 8" id="KW-1133">Transmembrane helix</keyword>
<feature type="transmembrane region" description="Helical" evidence="8">
    <location>
        <begin position="265"/>
        <end position="286"/>
    </location>
</feature>
<dbReference type="SMART" id="SM00724">
    <property type="entry name" value="TLC"/>
    <property type="match status" value="1"/>
</dbReference>